<gene>
    <name evidence="1" type="ORF">Prudu_006146</name>
</gene>
<proteinExistence type="predicted"/>
<protein>
    <submittedName>
        <fullName evidence="1">Exostosin family protein</fullName>
    </submittedName>
</protein>
<sequence length="218" mass="24864">MDANNQSYYSLHQKISINERCKSIGKSKKRMSDEMVVAICYNNDSLQRYPRGGSSYSDIHDQEVLDSLSDRPLKGEGRLECQRASIIEFTRPDSTVPILGTSSAKVTEWVSRQSLKRTIGLEPPRSLARDFESRVSTISPPRHLESESYSMNMIPIQCDSCHIGPSRTSNCFDLNYPEDALYIIYIYISKIYLSNILLYQKDGQSNRFLDSIEAQRGE</sequence>
<name>A0A4Y1QZ42_PRUDU</name>
<accession>A0A4Y1QZ42</accession>
<organism evidence="1">
    <name type="scientific">Prunus dulcis</name>
    <name type="common">Almond</name>
    <name type="synonym">Amygdalus dulcis</name>
    <dbReference type="NCBI Taxonomy" id="3755"/>
    <lineage>
        <taxon>Eukaryota</taxon>
        <taxon>Viridiplantae</taxon>
        <taxon>Streptophyta</taxon>
        <taxon>Embryophyta</taxon>
        <taxon>Tracheophyta</taxon>
        <taxon>Spermatophyta</taxon>
        <taxon>Magnoliopsida</taxon>
        <taxon>eudicotyledons</taxon>
        <taxon>Gunneridae</taxon>
        <taxon>Pentapetalae</taxon>
        <taxon>rosids</taxon>
        <taxon>fabids</taxon>
        <taxon>Rosales</taxon>
        <taxon>Rosaceae</taxon>
        <taxon>Amygdaloideae</taxon>
        <taxon>Amygdaleae</taxon>
        <taxon>Prunus</taxon>
    </lineage>
</organism>
<dbReference type="EMBL" id="AP019298">
    <property type="protein sequence ID" value="BBG97126.1"/>
    <property type="molecule type" value="Genomic_DNA"/>
</dbReference>
<dbReference type="AlphaFoldDB" id="A0A4Y1QZ42"/>
<reference evidence="1" key="1">
    <citation type="journal article" date="2019" name="Science">
        <title>Mutation of a bHLH transcription factor allowed almond domestication.</title>
        <authorList>
            <person name="Sanchez-Perez R."/>
            <person name="Pavan S."/>
            <person name="Mazzeo R."/>
            <person name="Moldovan C."/>
            <person name="Aiese Cigliano R."/>
            <person name="Del Cueto J."/>
            <person name="Ricciardi F."/>
            <person name="Lotti C."/>
            <person name="Ricciardi L."/>
            <person name="Dicenta F."/>
            <person name="Lopez-Marques R.L."/>
            <person name="Lindberg Moller B."/>
        </authorList>
    </citation>
    <scope>NUCLEOTIDE SEQUENCE</scope>
</reference>
<evidence type="ECO:0000313" key="1">
    <source>
        <dbReference type="EMBL" id="BBG97126.1"/>
    </source>
</evidence>